<reference evidence="10" key="2">
    <citation type="submission" date="2023-06" db="EMBL/GenBank/DDBJ databases">
        <authorList>
            <consortium name="Lawrence Berkeley National Laboratory"/>
            <person name="Haridas S."/>
            <person name="Hensen N."/>
            <person name="Bonometti L."/>
            <person name="Westerberg I."/>
            <person name="Brannstrom I.O."/>
            <person name="Guillou S."/>
            <person name="Cros-Aarteil S."/>
            <person name="Calhoun S."/>
            <person name="Kuo A."/>
            <person name="Mondo S."/>
            <person name="Pangilinan J."/>
            <person name="Riley R."/>
            <person name="Labutti K."/>
            <person name="Andreopoulos B."/>
            <person name="Lipzen A."/>
            <person name="Chen C."/>
            <person name="Yanf M."/>
            <person name="Daum C."/>
            <person name="Ng V."/>
            <person name="Clum A."/>
            <person name="Steindorff A."/>
            <person name="Ohm R."/>
            <person name="Martin F."/>
            <person name="Silar P."/>
            <person name="Natvig D."/>
            <person name="Lalanne C."/>
            <person name="Gautier V."/>
            <person name="Ament-Velasquez S.L."/>
            <person name="Kruys A."/>
            <person name="Hutchinson M.I."/>
            <person name="Powell A.J."/>
            <person name="Barry K."/>
            <person name="Miller A.N."/>
            <person name="Grigoriev I.V."/>
            <person name="Debuchy R."/>
            <person name="Gladieux P."/>
            <person name="Thoren M.H."/>
            <person name="Johannesson H."/>
        </authorList>
    </citation>
    <scope>NUCLEOTIDE SEQUENCE</scope>
    <source>
        <strain evidence="10">SMH4131-1</strain>
    </source>
</reference>
<dbReference type="FunFam" id="3.40.50.1010:FF:000006">
    <property type="entry name" value="rRNA-processing protein UTP23 homolog"/>
    <property type="match status" value="1"/>
</dbReference>
<gene>
    <name evidence="10" type="ORF">B0T19DRAFT_406777</name>
</gene>
<dbReference type="CDD" id="cd09865">
    <property type="entry name" value="PIN_ScUtp23p-like"/>
    <property type="match status" value="1"/>
</dbReference>
<dbReference type="InterPro" id="IPR057776">
    <property type="entry name" value="UTP23_sensor"/>
</dbReference>
<dbReference type="InterPro" id="IPR029060">
    <property type="entry name" value="PIN-like_dom_sf"/>
</dbReference>
<dbReference type="GO" id="GO:0032040">
    <property type="term" value="C:small-subunit processome"/>
    <property type="evidence" value="ECO:0007669"/>
    <property type="project" value="InterPro"/>
</dbReference>
<dbReference type="PANTHER" id="PTHR12416">
    <property type="entry name" value="RRNA-PROCESSING PROTEIN UTP23 HOMOLOG"/>
    <property type="match status" value="1"/>
</dbReference>
<dbReference type="Proteomes" id="UP001286456">
    <property type="component" value="Unassembled WGS sequence"/>
</dbReference>
<keyword evidence="3" id="KW-0698">rRNA processing</keyword>
<keyword evidence="4" id="KW-0539">Nucleus</keyword>
<evidence type="ECO:0000259" key="9">
    <source>
        <dbReference type="Pfam" id="PF24779"/>
    </source>
</evidence>
<accession>A0AAE0J2N4</accession>
<keyword evidence="11" id="KW-1185">Reference proteome</keyword>
<sequence length="305" mass="33816">MGKRIKQYKRLMRDFEFLGFRSPYQVLMTSDVILDTLKVDLVHLFNKALSTKEIKPMITQCCIRALYSKNMAGGNRDPAAAAAIERAKDFERRRCGHLMDADPLTERECMLSVVDPKGKGENKFRYIVATQDEELREKLRSVVPTPLMYVKRSVLILEPMSQSSAKVRQREERAKFTDGIVRRPQKRKREGEDDSGDDDDEDGDSGSDDEGDNKAAEPKPKKKKKAHGKKGPNPLAVKKAKKATTGGEKKEASTTTGPRKPAAAVPEGESSEQKAKRKRRKKNGATAEGGVKEGAQAGEAAPAED</sequence>
<comment type="similarity">
    <text evidence="6">Belongs to the UTP23/FCF1 family. UTP23 subfamily.</text>
</comment>
<evidence type="ECO:0000256" key="4">
    <source>
        <dbReference type="ARBA" id="ARBA00023242"/>
    </source>
</evidence>
<feature type="compositionally biased region" description="Low complexity" evidence="8">
    <location>
        <begin position="293"/>
        <end position="305"/>
    </location>
</feature>
<evidence type="ECO:0000256" key="5">
    <source>
        <dbReference type="ARBA" id="ARBA00037300"/>
    </source>
</evidence>
<proteinExistence type="inferred from homology"/>
<evidence type="ECO:0000256" key="2">
    <source>
        <dbReference type="ARBA" id="ARBA00022517"/>
    </source>
</evidence>
<name>A0AAE0J2N4_9PEZI</name>
<dbReference type="Gene3D" id="3.40.50.1010">
    <property type="entry name" value="5'-nuclease"/>
    <property type="match status" value="1"/>
</dbReference>
<protein>
    <recommendedName>
        <fullName evidence="7">U three protein 23</fullName>
    </recommendedName>
</protein>
<dbReference type="AlphaFoldDB" id="A0AAE0J2N4"/>
<comment type="subcellular location">
    <subcellularLocation>
        <location evidence="1">Nucleus</location>
        <location evidence="1">Nucleolus</location>
    </subcellularLocation>
</comment>
<dbReference type="InterPro" id="IPR006984">
    <property type="entry name" value="Fcf1/UTP23"/>
</dbReference>
<evidence type="ECO:0000256" key="6">
    <source>
        <dbReference type="ARBA" id="ARBA00038503"/>
    </source>
</evidence>
<evidence type="ECO:0000313" key="11">
    <source>
        <dbReference type="Proteomes" id="UP001286456"/>
    </source>
</evidence>
<keyword evidence="2" id="KW-0690">Ribosome biogenesis</keyword>
<evidence type="ECO:0000256" key="7">
    <source>
        <dbReference type="ARBA" id="ARBA00076388"/>
    </source>
</evidence>
<dbReference type="EMBL" id="JAUEPO010000001">
    <property type="protein sequence ID" value="KAK3335565.1"/>
    <property type="molecule type" value="Genomic_DNA"/>
</dbReference>
<feature type="domain" description="UTP23 sensor motif region" evidence="9">
    <location>
        <begin position="223"/>
        <end position="242"/>
    </location>
</feature>
<feature type="region of interest" description="Disordered" evidence="8">
    <location>
        <begin position="162"/>
        <end position="305"/>
    </location>
</feature>
<comment type="function">
    <text evidence="5">Involved in rRNA-processing and ribosome biogenesis.</text>
</comment>
<evidence type="ECO:0000256" key="3">
    <source>
        <dbReference type="ARBA" id="ARBA00022552"/>
    </source>
</evidence>
<comment type="caution">
    <text evidence="10">The sequence shown here is derived from an EMBL/GenBank/DDBJ whole genome shotgun (WGS) entry which is preliminary data.</text>
</comment>
<dbReference type="GO" id="GO:0006364">
    <property type="term" value="P:rRNA processing"/>
    <property type="evidence" value="ECO:0007669"/>
    <property type="project" value="UniProtKB-KW"/>
</dbReference>
<feature type="compositionally biased region" description="Acidic residues" evidence="8">
    <location>
        <begin position="192"/>
        <end position="211"/>
    </location>
</feature>
<organism evidence="10 11">
    <name type="scientific">Cercophora scortea</name>
    <dbReference type="NCBI Taxonomy" id="314031"/>
    <lineage>
        <taxon>Eukaryota</taxon>
        <taxon>Fungi</taxon>
        <taxon>Dikarya</taxon>
        <taxon>Ascomycota</taxon>
        <taxon>Pezizomycotina</taxon>
        <taxon>Sordariomycetes</taxon>
        <taxon>Sordariomycetidae</taxon>
        <taxon>Sordariales</taxon>
        <taxon>Lasiosphaeriaceae</taxon>
        <taxon>Cercophora</taxon>
    </lineage>
</organism>
<dbReference type="Pfam" id="PF04900">
    <property type="entry name" value="Fcf1"/>
    <property type="match status" value="1"/>
</dbReference>
<reference evidence="10" key="1">
    <citation type="journal article" date="2023" name="Mol. Phylogenet. Evol.">
        <title>Genome-scale phylogeny and comparative genomics of the fungal order Sordariales.</title>
        <authorList>
            <person name="Hensen N."/>
            <person name="Bonometti L."/>
            <person name="Westerberg I."/>
            <person name="Brannstrom I.O."/>
            <person name="Guillou S."/>
            <person name="Cros-Aarteil S."/>
            <person name="Calhoun S."/>
            <person name="Haridas S."/>
            <person name="Kuo A."/>
            <person name="Mondo S."/>
            <person name="Pangilinan J."/>
            <person name="Riley R."/>
            <person name="LaButti K."/>
            <person name="Andreopoulos B."/>
            <person name="Lipzen A."/>
            <person name="Chen C."/>
            <person name="Yan M."/>
            <person name="Daum C."/>
            <person name="Ng V."/>
            <person name="Clum A."/>
            <person name="Steindorff A."/>
            <person name="Ohm R.A."/>
            <person name="Martin F."/>
            <person name="Silar P."/>
            <person name="Natvig D.O."/>
            <person name="Lalanne C."/>
            <person name="Gautier V."/>
            <person name="Ament-Velasquez S.L."/>
            <person name="Kruys A."/>
            <person name="Hutchinson M.I."/>
            <person name="Powell A.J."/>
            <person name="Barry K."/>
            <person name="Miller A.N."/>
            <person name="Grigoriev I.V."/>
            <person name="Debuchy R."/>
            <person name="Gladieux P."/>
            <person name="Hiltunen Thoren M."/>
            <person name="Johannesson H."/>
        </authorList>
    </citation>
    <scope>NUCLEOTIDE SEQUENCE</scope>
    <source>
        <strain evidence="10">SMH4131-1</strain>
    </source>
</reference>
<feature type="compositionally biased region" description="Basic residues" evidence="8">
    <location>
        <begin position="220"/>
        <end position="230"/>
    </location>
</feature>
<dbReference type="Pfam" id="PF24779">
    <property type="entry name" value="UTP23_sensor"/>
    <property type="match status" value="1"/>
</dbReference>
<evidence type="ECO:0000313" key="10">
    <source>
        <dbReference type="EMBL" id="KAK3335565.1"/>
    </source>
</evidence>
<evidence type="ECO:0000256" key="1">
    <source>
        <dbReference type="ARBA" id="ARBA00004604"/>
    </source>
</evidence>
<evidence type="ECO:0000256" key="8">
    <source>
        <dbReference type="SAM" id="MobiDB-lite"/>
    </source>
</evidence>
<dbReference type="SUPFAM" id="SSF88723">
    <property type="entry name" value="PIN domain-like"/>
    <property type="match status" value="1"/>
</dbReference>